<organism evidence="1 2">
    <name type="scientific">Lentibacillus populi</name>
    <dbReference type="NCBI Taxonomy" id="1827502"/>
    <lineage>
        <taxon>Bacteria</taxon>
        <taxon>Bacillati</taxon>
        <taxon>Bacillota</taxon>
        <taxon>Bacilli</taxon>
        <taxon>Bacillales</taxon>
        <taxon>Bacillaceae</taxon>
        <taxon>Lentibacillus</taxon>
    </lineage>
</organism>
<proteinExistence type="predicted"/>
<protein>
    <submittedName>
        <fullName evidence="1">Uncharacterized protein</fullName>
    </submittedName>
</protein>
<accession>A0A9W5X4Q8</accession>
<gene>
    <name evidence="1" type="ORF">GCM10011409_11840</name>
</gene>
<reference evidence="1" key="1">
    <citation type="journal article" date="2014" name="Int. J. Syst. Evol. Microbiol.">
        <title>Complete genome sequence of Corynebacterium casei LMG S-19264T (=DSM 44701T), isolated from a smear-ripened cheese.</title>
        <authorList>
            <consortium name="US DOE Joint Genome Institute (JGI-PGF)"/>
            <person name="Walter F."/>
            <person name="Albersmeier A."/>
            <person name="Kalinowski J."/>
            <person name="Ruckert C."/>
        </authorList>
    </citation>
    <scope>NUCLEOTIDE SEQUENCE</scope>
    <source>
        <strain evidence="1">CGMCC 1.15454</strain>
    </source>
</reference>
<dbReference type="AlphaFoldDB" id="A0A9W5X4Q8"/>
<reference evidence="1" key="2">
    <citation type="submission" date="2020-09" db="EMBL/GenBank/DDBJ databases">
        <authorList>
            <person name="Sun Q."/>
            <person name="Zhou Y."/>
        </authorList>
    </citation>
    <scope>NUCLEOTIDE SEQUENCE</scope>
    <source>
        <strain evidence="1">CGMCC 1.15454</strain>
    </source>
</reference>
<keyword evidence="2" id="KW-1185">Reference proteome</keyword>
<name>A0A9W5X4Q8_9BACI</name>
<evidence type="ECO:0000313" key="1">
    <source>
        <dbReference type="EMBL" id="GGB36055.1"/>
    </source>
</evidence>
<dbReference type="EMBL" id="BMJD01000006">
    <property type="protein sequence ID" value="GGB36055.1"/>
    <property type="molecule type" value="Genomic_DNA"/>
</dbReference>
<dbReference type="RefSeq" id="WP_188724790.1">
    <property type="nucleotide sequence ID" value="NZ_BMJD01000006.1"/>
</dbReference>
<comment type="caution">
    <text evidence="1">The sequence shown here is derived from an EMBL/GenBank/DDBJ whole genome shotgun (WGS) entry which is preliminary data.</text>
</comment>
<dbReference type="Proteomes" id="UP000621492">
    <property type="component" value="Unassembled WGS sequence"/>
</dbReference>
<sequence length="46" mass="5090">MIQMAKQIGLAPEEVRKFIRGHKTNVEKISIGGSLQNETISSGYDN</sequence>
<evidence type="ECO:0000313" key="2">
    <source>
        <dbReference type="Proteomes" id="UP000621492"/>
    </source>
</evidence>